<dbReference type="Proteomes" id="UP000034416">
    <property type="component" value="Unassembled WGS sequence"/>
</dbReference>
<name>A0A0F5MUX7_9MYCO</name>
<comment type="caution">
    <text evidence="2">The sequence shown here is derived from an EMBL/GenBank/DDBJ whole genome shotgun (WGS) entry which is preliminary data.</text>
</comment>
<dbReference type="PATRIC" id="fig|342002.3.peg.3924"/>
<evidence type="ECO:0000256" key="1">
    <source>
        <dbReference type="SAM" id="MobiDB-lite"/>
    </source>
</evidence>
<organism evidence="2 4">
    <name type="scientific">Mycolicibacter arupensis</name>
    <dbReference type="NCBI Taxonomy" id="342002"/>
    <lineage>
        <taxon>Bacteria</taxon>
        <taxon>Bacillati</taxon>
        <taxon>Actinomycetota</taxon>
        <taxon>Actinomycetes</taxon>
        <taxon>Mycobacteriales</taxon>
        <taxon>Mycobacteriaceae</taxon>
        <taxon>Mycolicibacter</taxon>
    </lineage>
</organism>
<evidence type="ECO:0000313" key="3">
    <source>
        <dbReference type="EMBL" id="OQZ91968.1"/>
    </source>
</evidence>
<dbReference type="InterPro" id="IPR036086">
    <property type="entry name" value="ParB/Sulfiredoxin_sf"/>
</dbReference>
<feature type="compositionally biased region" description="Basic and acidic residues" evidence="1">
    <location>
        <begin position="149"/>
        <end position="163"/>
    </location>
</feature>
<dbReference type="OrthoDB" id="4295534at2"/>
<dbReference type="AlphaFoldDB" id="A0A0F5MUX7"/>
<dbReference type="RefSeq" id="WP_046190854.1">
    <property type="nucleotide sequence ID" value="NZ_JACKUJ010000045.1"/>
</dbReference>
<reference evidence="4" key="1">
    <citation type="submission" date="2015-04" db="EMBL/GenBank/DDBJ databases">
        <title>Genome sequence of Mycobacterium arupense GUC1.</title>
        <authorList>
            <person name="Greninger A.L."/>
            <person name="Cunningham G."/>
            <person name="Chiu C.Y."/>
            <person name="Miller S."/>
        </authorList>
    </citation>
    <scope>NUCLEOTIDE SEQUENCE [LARGE SCALE GENOMIC DNA]</scope>
    <source>
        <strain evidence="4">GUC1</strain>
    </source>
</reference>
<feature type="compositionally biased region" description="Polar residues" evidence="1">
    <location>
        <begin position="123"/>
        <end position="133"/>
    </location>
</feature>
<evidence type="ECO:0000313" key="2">
    <source>
        <dbReference type="EMBL" id="KKB97832.1"/>
    </source>
</evidence>
<keyword evidence="5" id="KW-1185">Reference proteome</keyword>
<protein>
    <submittedName>
        <fullName evidence="2">Uncharacterized protein</fullName>
    </submittedName>
</protein>
<dbReference type="Proteomes" id="UP000192327">
    <property type="component" value="Unassembled WGS sequence"/>
</dbReference>
<dbReference type="EMBL" id="MVHH01000069">
    <property type="protein sequence ID" value="OQZ91968.1"/>
    <property type="molecule type" value="Genomic_DNA"/>
</dbReference>
<gene>
    <name evidence="3" type="ORF">BST15_19455</name>
    <name evidence="2" type="ORF">WR43_17415</name>
</gene>
<proteinExistence type="predicted"/>
<sequence length="247" mass="27226">MMSETELNELASDIRENGQREPITLTLENYDEAFDTETYIVVDGRNRYEACIRAGVEPLFSANLSIRPEQIGPWIISQNIHRRHLTASQRAMIALEYERVFAAEARERQGQRSDIQEDLPECSGTQASDQAGQLLNVSGRSVRDAKFVAERDPEAAERIRRGEASVSGEAKSLREKPKPAVPAVTPPGGRPGATQFSRAIQKISASIAEKSDDLSDEQVAEALGAAQFLYELLRGETIIRKSKNGAA</sequence>
<dbReference type="STRING" id="342002.BST15_19455"/>
<dbReference type="SUPFAM" id="SSF110849">
    <property type="entry name" value="ParB/Sulfiredoxin"/>
    <property type="match status" value="1"/>
</dbReference>
<accession>A0A0F5MUX7</accession>
<evidence type="ECO:0000313" key="4">
    <source>
        <dbReference type="Proteomes" id="UP000034416"/>
    </source>
</evidence>
<feature type="region of interest" description="Disordered" evidence="1">
    <location>
        <begin position="149"/>
        <end position="194"/>
    </location>
</feature>
<evidence type="ECO:0000313" key="5">
    <source>
        <dbReference type="Proteomes" id="UP000192327"/>
    </source>
</evidence>
<dbReference type="Gene3D" id="3.90.1530.30">
    <property type="match status" value="1"/>
</dbReference>
<dbReference type="EMBL" id="LASW01000103">
    <property type="protein sequence ID" value="KKB97832.1"/>
    <property type="molecule type" value="Genomic_DNA"/>
</dbReference>
<reference evidence="2" key="2">
    <citation type="submission" date="2015-04" db="EMBL/GenBank/DDBJ databases">
        <title>Genome sequence of Mycobacterium arupense strain GUC1.</title>
        <authorList>
            <person name="Greninger A.L."/>
            <person name="Cunningham G."/>
            <person name="Chiu C.Y."/>
            <person name="Miller S."/>
        </authorList>
    </citation>
    <scope>NUCLEOTIDE SEQUENCE</scope>
    <source>
        <strain evidence="2">GUC1</strain>
    </source>
</reference>
<reference evidence="3 5" key="3">
    <citation type="submission" date="2016-12" db="EMBL/GenBank/DDBJ databases">
        <title>The new phylogeny of genus Mycobacterium.</title>
        <authorList>
            <person name="Tortoli E."/>
            <person name="Trovato A."/>
            <person name="Cirillo D.M."/>
        </authorList>
    </citation>
    <scope>NUCLEOTIDE SEQUENCE [LARGE SCALE GENOMIC DNA]</scope>
    <source>
        <strain evidence="3 5">DSM 44942</strain>
    </source>
</reference>
<feature type="region of interest" description="Disordered" evidence="1">
    <location>
        <begin position="108"/>
        <end position="133"/>
    </location>
</feature>